<reference evidence="13 14" key="2">
    <citation type="journal article" date="2016" name="Genome Announc.">
        <title>Complete Genome Sequence of Sphingopyxis macrogoltabida Strain 203N (NBRC 111659), a Polyethylene Glycol Degrader.</title>
        <authorList>
            <person name="Ohtsubo Y."/>
            <person name="Nonoyama S."/>
            <person name="Nagata Y."/>
            <person name="Numata M."/>
            <person name="Tsuchikane K."/>
            <person name="Hosoyama A."/>
            <person name="Yamazoe A."/>
            <person name="Tsuda M."/>
            <person name="Fujita N."/>
            <person name="Kawai F."/>
        </authorList>
    </citation>
    <scope>NUCLEOTIDE SEQUENCE [LARGE SCALE GENOMIC DNA]</scope>
    <source>
        <strain evidence="13 14">203N</strain>
    </source>
</reference>
<dbReference type="GO" id="GO:0020037">
    <property type="term" value="F:heme binding"/>
    <property type="evidence" value="ECO:0007669"/>
    <property type="project" value="InterPro"/>
</dbReference>
<evidence type="ECO:0000313" key="14">
    <source>
        <dbReference type="Proteomes" id="UP000076088"/>
    </source>
</evidence>
<feature type="transmembrane region" description="Helical" evidence="10">
    <location>
        <begin position="480"/>
        <end position="498"/>
    </location>
</feature>
<keyword evidence="8 10" id="KW-0472">Membrane</keyword>
<dbReference type="RefSeq" id="WP_054728350.1">
    <property type="nucleotide sequence ID" value="NZ_CP009429.1"/>
</dbReference>
<dbReference type="GO" id="GO:0015232">
    <property type="term" value="F:heme transmembrane transporter activity"/>
    <property type="evidence" value="ECO:0007669"/>
    <property type="project" value="InterPro"/>
</dbReference>
<feature type="domain" description="Cytochrome c-type biogenesis protein CcmF C-terminal" evidence="12">
    <location>
        <begin position="315"/>
        <end position="635"/>
    </location>
</feature>
<gene>
    <name evidence="13" type="ORF">ATM17_07150</name>
</gene>
<keyword evidence="3" id="KW-1003">Cell membrane</keyword>
<keyword evidence="5 10" id="KW-0812">Transmembrane</keyword>
<feature type="transmembrane region" description="Helical" evidence="10">
    <location>
        <begin position="393"/>
        <end position="412"/>
    </location>
</feature>
<evidence type="ECO:0000256" key="6">
    <source>
        <dbReference type="ARBA" id="ARBA00022748"/>
    </source>
</evidence>
<feature type="transmembrane region" description="Helical" evidence="10">
    <location>
        <begin position="313"/>
        <end position="331"/>
    </location>
</feature>
<dbReference type="Pfam" id="PF16327">
    <property type="entry name" value="CcmF_C"/>
    <property type="match status" value="1"/>
</dbReference>
<feature type="transmembrane region" description="Helical" evidence="10">
    <location>
        <begin position="447"/>
        <end position="468"/>
    </location>
</feature>
<sequence length="656" mass="69964">MIAELGLALLWIAAALACLSLVAGALFLRGGPKDLATLVRPASVAQGVLTAVAFALLIALFVRSDMSVELVARNSNSLKPMLFKVAGTWGNHEGSMLLWLTILGLSGALIAIFEKRLREDTLVATLAAQAALSLGFFAFLIFSSNPFKRLPVAPPDGQGLNPLLQDPGLAFHPPTLYVGYVGLSVAFSFAVGALITREIGPAFARTMRPWVLGSWIFLTLGITAGSYWAYYELGWGGWWFWDPVENVSLVPWLAGAALLHSVAVTATRNALRAWTVMLAVIGFSMSMVGTFIVRSGLLTSVHSFAVDPERGTFLLVLMAVYIGGALTLFALRAGSVAEGKKFALLSREGSLVINNLLLTTILALVLLGTLYPIVAEAMGEKISVGPPYYNRVAGPLALILCLVMVAGPLLAWRKDDGKKLWSRLPLAIFAGAAVLFALILFGGKVGILPLLGMTVAGIVAVASLAPLWGRNLRRTPLPTWGMVIAHFGVAVCLAGMGAESAFIKERLVAAAPGDVVKVDDFAVKFVGVKPIAGPNYTAIEGTLIATTPSGQSFMLRPEARTFPGLMGTAPTETNEAALLTRPGGQLYAVLGQPVPSDDGTADRYQLRLWWKPLVWWIWLGGALIAVGAALSMLGRAQLLAIWRTRRTRKAQERFAP</sequence>
<dbReference type="EMBL" id="CP013344">
    <property type="protein sequence ID" value="AMU88818.1"/>
    <property type="molecule type" value="Genomic_DNA"/>
</dbReference>
<comment type="subcellular location">
    <subcellularLocation>
        <location evidence="1">Cell inner membrane</location>
        <topology evidence="1">Multi-pass membrane protein</topology>
    </subcellularLocation>
</comment>
<feature type="transmembrane region" description="Helical" evidence="10">
    <location>
        <begin position="177"/>
        <end position="197"/>
    </location>
</feature>
<keyword evidence="14" id="KW-1185">Reference proteome</keyword>
<comment type="function">
    <text evidence="9">Required for the biogenesis of c-type cytochromes. Possible subunit of a heme lyase.</text>
</comment>
<feature type="transmembrane region" description="Helical" evidence="10">
    <location>
        <begin position="249"/>
        <end position="266"/>
    </location>
</feature>
<keyword evidence="4" id="KW-0997">Cell inner membrane</keyword>
<dbReference type="KEGG" id="smaz:LH19_12740"/>
<feature type="transmembrane region" description="Helical" evidence="10">
    <location>
        <begin position="6"/>
        <end position="30"/>
    </location>
</feature>
<evidence type="ECO:0000313" key="13">
    <source>
        <dbReference type="EMBL" id="AMU88818.1"/>
    </source>
</evidence>
<comment type="similarity">
    <text evidence="2">Belongs to the CcmF/CycK/Ccl1/NrfE/CcsA family.</text>
</comment>
<feature type="transmembrane region" description="Helical" evidence="10">
    <location>
        <begin position="122"/>
        <end position="142"/>
    </location>
</feature>
<feature type="transmembrane region" description="Helical" evidence="10">
    <location>
        <begin position="209"/>
        <end position="229"/>
    </location>
</feature>
<dbReference type="InterPro" id="IPR003568">
    <property type="entry name" value="Cyt_c_biogenesis_CcmF"/>
</dbReference>
<organism evidence="13 14">
    <name type="scientific">Sphingopyxis macrogoltabida</name>
    <name type="common">Sphingomonas macrogoltabidus</name>
    <dbReference type="NCBI Taxonomy" id="33050"/>
    <lineage>
        <taxon>Bacteria</taxon>
        <taxon>Pseudomonadati</taxon>
        <taxon>Pseudomonadota</taxon>
        <taxon>Alphaproteobacteria</taxon>
        <taxon>Sphingomonadales</taxon>
        <taxon>Sphingomonadaceae</taxon>
        <taxon>Sphingopyxis</taxon>
    </lineage>
</organism>
<dbReference type="InterPro" id="IPR003567">
    <property type="entry name" value="Cyt_c_biogenesis"/>
</dbReference>
<dbReference type="InterPro" id="IPR002541">
    <property type="entry name" value="Cyt_c_assembly"/>
</dbReference>
<feature type="transmembrane region" description="Helical" evidence="10">
    <location>
        <begin position="42"/>
        <end position="62"/>
    </location>
</feature>
<evidence type="ECO:0000259" key="12">
    <source>
        <dbReference type="Pfam" id="PF16327"/>
    </source>
</evidence>
<dbReference type="PRINTS" id="PR01411">
    <property type="entry name" value="CCMFBIOGNSIS"/>
</dbReference>
<evidence type="ECO:0000256" key="9">
    <source>
        <dbReference type="ARBA" id="ARBA00037230"/>
    </source>
</evidence>
<dbReference type="AlphaFoldDB" id="A0AAC9FF97"/>
<feature type="transmembrane region" description="Helical" evidence="10">
    <location>
        <begin position="273"/>
        <end position="293"/>
    </location>
</feature>
<feature type="transmembrane region" description="Helical" evidence="10">
    <location>
        <begin position="424"/>
        <end position="441"/>
    </location>
</feature>
<feature type="transmembrane region" description="Helical" evidence="10">
    <location>
        <begin position="613"/>
        <end position="633"/>
    </location>
</feature>
<evidence type="ECO:0000256" key="5">
    <source>
        <dbReference type="ARBA" id="ARBA00022692"/>
    </source>
</evidence>
<protein>
    <submittedName>
        <fullName evidence="13">Cytochrome C biogenesis protein CcmF</fullName>
    </submittedName>
</protein>
<evidence type="ECO:0000256" key="8">
    <source>
        <dbReference type="ARBA" id="ARBA00023136"/>
    </source>
</evidence>
<evidence type="ECO:0000259" key="11">
    <source>
        <dbReference type="Pfam" id="PF01578"/>
    </source>
</evidence>
<dbReference type="GO" id="GO:0005886">
    <property type="term" value="C:plasma membrane"/>
    <property type="evidence" value="ECO:0007669"/>
    <property type="project" value="UniProtKB-SubCell"/>
</dbReference>
<evidence type="ECO:0000256" key="10">
    <source>
        <dbReference type="SAM" id="Phobius"/>
    </source>
</evidence>
<dbReference type="InterPro" id="IPR032523">
    <property type="entry name" value="CcmF_C"/>
</dbReference>
<dbReference type="PRINTS" id="PR01410">
    <property type="entry name" value="CCBIOGENESIS"/>
</dbReference>
<dbReference type="Pfam" id="PF01578">
    <property type="entry name" value="Cytochrom_C_asm"/>
    <property type="match status" value="1"/>
</dbReference>
<dbReference type="GO" id="GO:0017004">
    <property type="term" value="P:cytochrome complex assembly"/>
    <property type="evidence" value="ECO:0007669"/>
    <property type="project" value="UniProtKB-KW"/>
</dbReference>
<feature type="transmembrane region" description="Helical" evidence="10">
    <location>
        <begin position="352"/>
        <end position="373"/>
    </location>
</feature>
<dbReference type="Proteomes" id="UP000076088">
    <property type="component" value="Chromosome"/>
</dbReference>
<keyword evidence="7 10" id="KW-1133">Transmembrane helix</keyword>
<accession>A0AAC9FF97</accession>
<dbReference type="PANTHER" id="PTHR43653:SF1">
    <property type="entry name" value="CYTOCHROME C-TYPE BIOGENESIS PROTEIN CCMF"/>
    <property type="match status" value="1"/>
</dbReference>
<name>A0AAC9FF97_SPHMC</name>
<evidence type="ECO:0000256" key="3">
    <source>
        <dbReference type="ARBA" id="ARBA00022475"/>
    </source>
</evidence>
<proteinExistence type="inferred from homology"/>
<evidence type="ECO:0000256" key="1">
    <source>
        <dbReference type="ARBA" id="ARBA00004429"/>
    </source>
</evidence>
<reference evidence="14" key="1">
    <citation type="submission" date="2015-11" db="EMBL/GenBank/DDBJ databases">
        <title>Complete genome sequence of a polyethylene-glycol degrader Sphingopyxis macrogoltabida 203N (NBRC 111659).</title>
        <authorList>
            <person name="Yoshiyuki O."/>
            <person name="Shouta N."/>
            <person name="Nagata Y."/>
            <person name="Numata M."/>
            <person name="Tsuchikane K."/>
            <person name="Hosoyama A."/>
            <person name="Yamazoe A."/>
            <person name="Tsuda M."/>
            <person name="Fujita N."/>
            <person name="Kawai F."/>
        </authorList>
    </citation>
    <scope>NUCLEOTIDE SEQUENCE [LARGE SCALE GENOMIC DNA]</scope>
    <source>
        <strain evidence="14">203N</strain>
    </source>
</reference>
<evidence type="ECO:0000256" key="7">
    <source>
        <dbReference type="ARBA" id="ARBA00022989"/>
    </source>
</evidence>
<evidence type="ECO:0000256" key="2">
    <source>
        <dbReference type="ARBA" id="ARBA00009186"/>
    </source>
</evidence>
<feature type="domain" description="Cytochrome c assembly protein" evidence="11">
    <location>
        <begin position="89"/>
        <end position="296"/>
    </location>
</feature>
<keyword evidence="6" id="KW-0201">Cytochrome c-type biogenesis</keyword>
<dbReference type="NCBIfam" id="NF007691">
    <property type="entry name" value="PRK10369.1"/>
    <property type="match status" value="1"/>
</dbReference>
<dbReference type="PANTHER" id="PTHR43653">
    <property type="entry name" value="CYTOCHROME C ASSEMBLY PROTEIN-RELATED"/>
    <property type="match status" value="1"/>
</dbReference>
<evidence type="ECO:0000256" key="4">
    <source>
        <dbReference type="ARBA" id="ARBA00022519"/>
    </source>
</evidence>